<dbReference type="InterPro" id="IPR007577">
    <property type="entry name" value="GlycoTrfase_DXD_sugar-bd_CS"/>
</dbReference>
<evidence type="ECO:0000256" key="4">
    <source>
        <dbReference type="ARBA" id="ARBA00022679"/>
    </source>
</evidence>
<dbReference type="InterPro" id="IPR051981">
    <property type="entry name" value="Glycosyltransf_32"/>
</dbReference>
<comment type="similarity">
    <text evidence="2">Belongs to the glycosyltransferase 32 family.</text>
</comment>
<evidence type="ECO:0000256" key="6">
    <source>
        <dbReference type="ARBA" id="ARBA00023136"/>
    </source>
</evidence>
<dbReference type="InterPro" id="IPR007652">
    <property type="entry name" value="A1-4-GlycosylTfrase_dom"/>
</dbReference>
<sequence>MNVFFSSLKSWPGSRSKQELKGKSDIISLDESDLVTTGDINPEGEMRWWQRDLCPLLSFPGENIDIASTRLREGRSYIFLTETMCRTALLPRQACAAESLATHNPERIVVFLMTSQRLNAKDPYTQLLFKFSFMELDEYFGNTSLEKWFLNGTWNENTNWPYMNLADALRFLIVYHFGGVYMDSDFVSMRRLPIASNWVGRQDNKVLAAGAFHFEKNHEFMRRAVDNFLENFNPNIWSNNGPGVVTRVMKQMCKESVEEFYLIKANKKSKGRHRVCGGVKILPPELIYPIHFSDWKLLFQPNLGYRFLSKCDAYGVHMWNKLSEAEETHVGDGSISDITAKKFCPEV</sequence>
<evidence type="ECO:0000256" key="5">
    <source>
        <dbReference type="ARBA" id="ARBA00023034"/>
    </source>
</evidence>
<feature type="non-terminal residue" evidence="8">
    <location>
        <position position="347"/>
    </location>
</feature>
<dbReference type="Pfam" id="PF04572">
    <property type="entry name" value="Gb3_synth"/>
    <property type="match status" value="1"/>
</dbReference>
<dbReference type="SUPFAM" id="SSF53448">
    <property type="entry name" value="Nucleotide-diphospho-sugar transferases"/>
    <property type="match status" value="1"/>
</dbReference>
<protein>
    <recommendedName>
        <fullName evidence="7">Alpha 1,4-glycosyltransferase domain-containing protein</fullName>
    </recommendedName>
</protein>
<keyword evidence="5" id="KW-0333">Golgi apparatus</keyword>
<comment type="caution">
    <text evidence="8">The sequence shown here is derived from an EMBL/GenBank/DDBJ whole genome shotgun (WGS) entry which is preliminary data.</text>
</comment>
<dbReference type="GO" id="GO:0006688">
    <property type="term" value="P:glycosphingolipid biosynthetic process"/>
    <property type="evidence" value="ECO:0007669"/>
    <property type="project" value="TreeGrafter"/>
</dbReference>
<evidence type="ECO:0000256" key="2">
    <source>
        <dbReference type="ARBA" id="ARBA00009003"/>
    </source>
</evidence>
<dbReference type="PANTHER" id="PTHR12042">
    <property type="entry name" value="LACTOSYLCERAMIDE 4-ALPHA-GALACTOSYLTRANSFERASE ALPHA- 1,4-GALACTOSYLTRANSFERASE"/>
    <property type="match status" value="1"/>
</dbReference>
<keyword evidence="6" id="KW-0472">Membrane</keyword>
<organism evidence="8 9">
    <name type="scientific">Halocaridina rubra</name>
    <name type="common">Hawaiian red shrimp</name>
    <dbReference type="NCBI Taxonomy" id="373956"/>
    <lineage>
        <taxon>Eukaryota</taxon>
        <taxon>Metazoa</taxon>
        <taxon>Ecdysozoa</taxon>
        <taxon>Arthropoda</taxon>
        <taxon>Crustacea</taxon>
        <taxon>Multicrustacea</taxon>
        <taxon>Malacostraca</taxon>
        <taxon>Eumalacostraca</taxon>
        <taxon>Eucarida</taxon>
        <taxon>Decapoda</taxon>
        <taxon>Pleocyemata</taxon>
        <taxon>Caridea</taxon>
        <taxon>Atyoidea</taxon>
        <taxon>Atyidae</taxon>
        <taxon>Halocaridina</taxon>
    </lineage>
</organism>
<dbReference type="InterPro" id="IPR029044">
    <property type="entry name" value="Nucleotide-diphossugar_trans"/>
</dbReference>
<keyword evidence="9" id="KW-1185">Reference proteome</keyword>
<reference evidence="8 9" key="1">
    <citation type="submission" date="2023-11" db="EMBL/GenBank/DDBJ databases">
        <title>Halocaridina rubra genome assembly.</title>
        <authorList>
            <person name="Smith C."/>
        </authorList>
    </citation>
    <scope>NUCLEOTIDE SEQUENCE [LARGE SCALE GENOMIC DNA]</scope>
    <source>
        <strain evidence="8">EP-1</strain>
        <tissue evidence="8">Whole</tissue>
    </source>
</reference>
<dbReference type="AlphaFoldDB" id="A0AAN9FUC7"/>
<proteinExistence type="inferred from homology"/>
<name>A0AAN9FUC7_HALRR</name>
<evidence type="ECO:0000313" key="8">
    <source>
        <dbReference type="EMBL" id="KAK7086687.1"/>
    </source>
</evidence>
<dbReference type="Gene3D" id="3.90.550.20">
    <property type="match status" value="1"/>
</dbReference>
<dbReference type="GO" id="GO:0000139">
    <property type="term" value="C:Golgi membrane"/>
    <property type="evidence" value="ECO:0007669"/>
    <property type="project" value="UniProtKB-SubCell"/>
</dbReference>
<keyword evidence="4" id="KW-0808">Transferase</keyword>
<dbReference type="GO" id="GO:0016758">
    <property type="term" value="F:hexosyltransferase activity"/>
    <property type="evidence" value="ECO:0007669"/>
    <property type="project" value="TreeGrafter"/>
</dbReference>
<evidence type="ECO:0000259" key="7">
    <source>
        <dbReference type="Pfam" id="PF04572"/>
    </source>
</evidence>
<evidence type="ECO:0000313" key="9">
    <source>
        <dbReference type="Proteomes" id="UP001381693"/>
    </source>
</evidence>
<dbReference type="Proteomes" id="UP001381693">
    <property type="component" value="Unassembled WGS sequence"/>
</dbReference>
<evidence type="ECO:0000256" key="3">
    <source>
        <dbReference type="ARBA" id="ARBA00022676"/>
    </source>
</evidence>
<comment type="subcellular location">
    <subcellularLocation>
        <location evidence="1">Golgi apparatus membrane</location>
        <topology evidence="1">Single-pass type II membrane protein</topology>
    </subcellularLocation>
</comment>
<dbReference type="EMBL" id="JAXCGZ010000106">
    <property type="protein sequence ID" value="KAK7086687.1"/>
    <property type="molecule type" value="Genomic_DNA"/>
</dbReference>
<accession>A0AAN9FUC7</accession>
<evidence type="ECO:0000256" key="1">
    <source>
        <dbReference type="ARBA" id="ARBA00004323"/>
    </source>
</evidence>
<dbReference type="PANTHER" id="PTHR12042:SF21">
    <property type="entry name" value="ALPHA1,4-GALACTOSYLTRANSFERASE 1-RELATED"/>
    <property type="match status" value="1"/>
</dbReference>
<gene>
    <name evidence="8" type="ORF">SK128_003262</name>
</gene>
<keyword evidence="3" id="KW-0328">Glycosyltransferase</keyword>
<dbReference type="Pfam" id="PF04488">
    <property type="entry name" value="Gly_transf_sug"/>
    <property type="match status" value="1"/>
</dbReference>
<feature type="domain" description="Alpha 1,4-glycosyltransferase" evidence="7">
    <location>
        <begin position="213"/>
        <end position="347"/>
    </location>
</feature>